<dbReference type="Proteomes" id="UP000887565">
    <property type="component" value="Unplaced"/>
</dbReference>
<organism evidence="2 3">
    <name type="scientific">Romanomermis culicivorax</name>
    <name type="common">Nematode worm</name>
    <dbReference type="NCBI Taxonomy" id="13658"/>
    <lineage>
        <taxon>Eukaryota</taxon>
        <taxon>Metazoa</taxon>
        <taxon>Ecdysozoa</taxon>
        <taxon>Nematoda</taxon>
        <taxon>Enoplea</taxon>
        <taxon>Dorylaimia</taxon>
        <taxon>Mermithida</taxon>
        <taxon>Mermithoidea</taxon>
        <taxon>Mermithidae</taxon>
        <taxon>Romanomermis</taxon>
    </lineage>
</organism>
<sequence length="225" mass="26673">MIEVEKSRPFLTLLLTSLWKVVTFLDGFLSTLFKERKLKTAIDNRTIFEFQFITLLFVKLDVDQILIFLNVDQQNRAIFQAYRYCRISSRFRDLDSDSFSYRRRSSIINADHRCQICDINSDKILFVNDRCRSADNSDRNRANKNDSSATFSVKRRAQSWLEVANSCRRIHRHRRRRISVDFWHPSLLLILWLQNFIWRNCAFGAYFVVLILVSTCPIVVCEVEA</sequence>
<proteinExistence type="predicted"/>
<name>A0A915KXI8_ROMCU</name>
<feature type="transmembrane region" description="Helical" evidence="1">
    <location>
        <begin position="12"/>
        <end position="33"/>
    </location>
</feature>
<evidence type="ECO:0000256" key="1">
    <source>
        <dbReference type="SAM" id="Phobius"/>
    </source>
</evidence>
<accession>A0A915KXI8</accession>
<dbReference type="AlphaFoldDB" id="A0A915KXI8"/>
<dbReference type="WBParaSite" id="nRc.2.0.1.t42889-RA">
    <property type="protein sequence ID" value="nRc.2.0.1.t42889-RA"/>
    <property type="gene ID" value="nRc.2.0.1.g42889"/>
</dbReference>
<keyword evidence="1" id="KW-1133">Transmembrane helix</keyword>
<keyword evidence="1" id="KW-0472">Membrane</keyword>
<evidence type="ECO:0000313" key="2">
    <source>
        <dbReference type="Proteomes" id="UP000887565"/>
    </source>
</evidence>
<evidence type="ECO:0000313" key="3">
    <source>
        <dbReference type="WBParaSite" id="nRc.2.0.1.t42889-RA"/>
    </source>
</evidence>
<feature type="transmembrane region" description="Helical" evidence="1">
    <location>
        <begin position="178"/>
        <end position="197"/>
    </location>
</feature>
<keyword evidence="1" id="KW-0812">Transmembrane</keyword>
<keyword evidence="2" id="KW-1185">Reference proteome</keyword>
<reference evidence="3" key="1">
    <citation type="submission" date="2022-11" db="UniProtKB">
        <authorList>
            <consortium name="WormBaseParasite"/>
        </authorList>
    </citation>
    <scope>IDENTIFICATION</scope>
</reference>
<protein>
    <submittedName>
        <fullName evidence="3">Uncharacterized protein</fullName>
    </submittedName>
</protein>
<feature type="transmembrane region" description="Helical" evidence="1">
    <location>
        <begin position="203"/>
        <end position="223"/>
    </location>
</feature>